<dbReference type="GO" id="GO:0005507">
    <property type="term" value="F:copper ion binding"/>
    <property type="evidence" value="ECO:0007669"/>
    <property type="project" value="InterPro"/>
</dbReference>
<dbReference type="Proteomes" id="UP000011863">
    <property type="component" value="Chromosome"/>
</dbReference>
<feature type="domain" description="CopC" evidence="5">
    <location>
        <begin position="28"/>
        <end position="119"/>
    </location>
</feature>
<dbReference type="Pfam" id="PF04234">
    <property type="entry name" value="CopC"/>
    <property type="match status" value="1"/>
</dbReference>
<evidence type="ECO:0000256" key="3">
    <source>
        <dbReference type="SAM" id="Phobius"/>
    </source>
</evidence>
<proteinExistence type="predicted"/>
<dbReference type="SUPFAM" id="SSF81296">
    <property type="entry name" value="E set domains"/>
    <property type="match status" value="1"/>
</dbReference>
<dbReference type="AlphaFoldDB" id="A0A6C7DTV9"/>
<keyword evidence="1 4" id="KW-0732">Signal</keyword>
<organism evidence="6 7">
    <name type="scientific">Ilumatobacter coccineus (strain NBRC 103263 / KCTC 29153 / YM16-304)</name>
    <dbReference type="NCBI Taxonomy" id="1313172"/>
    <lineage>
        <taxon>Bacteria</taxon>
        <taxon>Bacillati</taxon>
        <taxon>Actinomycetota</taxon>
        <taxon>Acidimicrobiia</taxon>
        <taxon>Acidimicrobiales</taxon>
        <taxon>Ilumatobacteraceae</taxon>
        <taxon>Ilumatobacter</taxon>
    </lineage>
</organism>
<keyword evidence="3" id="KW-1133">Transmembrane helix</keyword>
<dbReference type="GO" id="GO:0042597">
    <property type="term" value="C:periplasmic space"/>
    <property type="evidence" value="ECO:0007669"/>
    <property type="project" value="InterPro"/>
</dbReference>
<keyword evidence="3" id="KW-0812">Transmembrane</keyword>
<evidence type="ECO:0000313" key="7">
    <source>
        <dbReference type="Proteomes" id="UP000011863"/>
    </source>
</evidence>
<keyword evidence="7" id="KW-1185">Reference proteome</keyword>
<dbReference type="InterPro" id="IPR014755">
    <property type="entry name" value="Cu-Rt/internalin_Ig-like"/>
</dbReference>
<evidence type="ECO:0000256" key="2">
    <source>
        <dbReference type="ARBA" id="ARBA00023008"/>
    </source>
</evidence>
<dbReference type="GO" id="GO:0046688">
    <property type="term" value="P:response to copper ion"/>
    <property type="evidence" value="ECO:0007669"/>
    <property type="project" value="InterPro"/>
</dbReference>
<accession>A0A6C7DTV9</accession>
<protein>
    <recommendedName>
        <fullName evidence="5">CopC domain-containing protein</fullName>
    </recommendedName>
</protein>
<keyword evidence="3" id="KW-0472">Membrane</keyword>
<dbReference type="KEGG" id="aym:YM304_00900"/>
<keyword evidence="2" id="KW-0186">Copper</keyword>
<dbReference type="EMBL" id="AP012057">
    <property type="protein sequence ID" value="BAN00404.1"/>
    <property type="molecule type" value="Genomic_DNA"/>
</dbReference>
<dbReference type="InterPro" id="IPR014756">
    <property type="entry name" value="Ig_E-set"/>
</dbReference>
<feature type="signal peptide" evidence="4">
    <location>
        <begin position="1"/>
        <end position="27"/>
    </location>
</feature>
<evidence type="ECO:0000313" key="6">
    <source>
        <dbReference type="EMBL" id="BAN00404.1"/>
    </source>
</evidence>
<feature type="chain" id="PRO_5025491432" description="CopC domain-containing protein" evidence="4">
    <location>
        <begin position="28"/>
        <end position="180"/>
    </location>
</feature>
<evidence type="ECO:0000259" key="5">
    <source>
        <dbReference type="Pfam" id="PF04234"/>
    </source>
</evidence>
<feature type="transmembrane region" description="Helical" evidence="3">
    <location>
        <begin position="141"/>
        <end position="162"/>
    </location>
</feature>
<evidence type="ECO:0000256" key="4">
    <source>
        <dbReference type="SAM" id="SignalP"/>
    </source>
</evidence>
<gene>
    <name evidence="6" type="ORF">YM304_00900</name>
</gene>
<name>A0A6C7DTV9_ILUCY</name>
<evidence type="ECO:0000256" key="1">
    <source>
        <dbReference type="ARBA" id="ARBA00022729"/>
    </source>
</evidence>
<dbReference type="InterPro" id="IPR007348">
    <property type="entry name" value="CopC_dom"/>
</dbReference>
<dbReference type="Gene3D" id="2.60.40.1220">
    <property type="match status" value="1"/>
</dbReference>
<sequence length="180" mass="18829">MVRHRNLVISLLATLSAVLGFGAVAHAHSGLAAASPGPGVTVGGEITEIQMYYGDLITTFDATVTSPSGVELAVSTEMLSDIQGLITLDEPLSEEGEYAVRHTITSFDSDIVEAAYLFTYEASAPSPQLIFLPEEESGTPWIVWVAVGIGVLVIAVLAWRLIGSLRRRSAAAAAATSAAD</sequence>
<reference evidence="6 7" key="1">
    <citation type="journal article" date="2013" name="Int. J. Syst. Evol. Microbiol.">
        <title>Ilumatobacter nonamiense sp. nov. and Ilumatobacter coccineum sp. nov., isolated from seashore sand.</title>
        <authorList>
            <person name="Matsumoto A."/>
            <person name="Kasai H."/>
            <person name="Matsuo Y."/>
            <person name="Shizuri Y."/>
            <person name="Ichikawa N."/>
            <person name="Fujita N."/>
            <person name="Omura S."/>
            <person name="Takahashi Y."/>
        </authorList>
    </citation>
    <scope>NUCLEOTIDE SEQUENCE [LARGE SCALE GENOMIC DNA]</scope>
    <source>
        <strain evidence="7">NBRC 103263 / KCTC 29153 / YM16-304</strain>
    </source>
</reference>